<dbReference type="InterPro" id="IPR006059">
    <property type="entry name" value="SBP"/>
</dbReference>
<evidence type="ECO:0000313" key="2">
    <source>
        <dbReference type="EMBL" id="MDF2261141.1"/>
    </source>
</evidence>
<name>A0ABT5ZBB7_9ACTN</name>
<dbReference type="CDD" id="cd13585">
    <property type="entry name" value="PBP2_TMBP_like"/>
    <property type="match status" value="1"/>
</dbReference>
<proteinExistence type="predicted"/>
<dbReference type="RefSeq" id="WP_275822444.1">
    <property type="nucleotide sequence ID" value="NZ_BAAANM010000044.1"/>
</dbReference>
<reference evidence="2 3" key="1">
    <citation type="submission" date="2023-03" db="EMBL/GenBank/DDBJ databases">
        <title>Draft genome sequence of type strain Streptomyces ferralitis JCM 14344.</title>
        <authorList>
            <person name="Klaysubun C."/>
            <person name="Duangmal K."/>
        </authorList>
    </citation>
    <scope>NUCLEOTIDE SEQUENCE [LARGE SCALE GENOMIC DNA]</scope>
    <source>
        <strain evidence="2 3">JCM 14344</strain>
    </source>
</reference>
<accession>A0ABT5ZBB7</accession>
<dbReference type="Proteomes" id="UP001220022">
    <property type="component" value="Unassembled WGS sequence"/>
</dbReference>
<dbReference type="EMBL" id="JARHTQ010000048">
    <property type="protein sequence ID" value="MDF2261141.1"/>
    <property type="molecule type" value="Genomic_DNA"/>
</dbReference>
<sequence>MRIRQAGRRAVAAVASIAAVLLSATACAGAGATGGGSSGTTITVAIVANPQMQDMETLTSSFEHSHPGVHVHYVTLPENEARQKITESVATGSREFDVVMISNYETPMWARNGWLVDLQPYADRTPGYGPNDFIRPVRASLSSHGDLYSVPFYGESSFLMYRKDVFAAHHLTMPAHPTWTQVAALADKLNDPAHHMAGICLRGDPGWGENLAPLNTVINTFGGRWYDPQWNAQLTSPAVQKAVGFYTDLLRRDGEPGAPTAGFTECGTDMAQGTAAMWYDATSAAGSLEDPTSSRVVGKIGYVAAPVDETASSGWLYSWSLGIPKTSPHQQAAWQFMSWATSKDYIKLVGEKLGWSRVPPGSRNSTYQIPQYQKAAAAFAGPTLQAISSTDPAHSTVEPVPYTGVQFLDIPEFEDLGTRVSQQITAAIAGQQSVHAALAQSQQYAQTVGRTYQHP</sequence>
<gene>
    <name evidence="2" type="ORF">P2L57_37115</name>
</gene>
<comment type="caution">
    <text evidence="2">The sequence shown here is derived from an EMBL/GenBank/DDBJ whole genome shotgun (WGS) entry which is preliminary data.</text>
</comment>
<dbReference type="Pfam" id="PF01547">
    <property type="entry name" value="SBP_bac_1"/>
    <property type="match status" value="1"/>
</dbReference>
<evidence type="ECO:0000256" key="1">
    <source>
        <dbReference type="SAM" id="SignalP"/>
    </source>
</evidence>
<dbReference type="PANTHER" id="PTHR43649">
    <property type="entry name" value="ARABINOSE-BINDING PROTEIN-RELATED"/>
    <property type="match status" value="1"/>
</dbReference>
<feature type="chain" id="PRO_5045803691" evidence="1">
    <location>
        <begin position="29"/>
        <end position="455"/>
    </location>
</feature>
<keyword evidence="3" id="KW-1185">Reference proteome</keyword>
<dbReference type="PANTHER" id="PTHR43649:SF12">
    <property type="entry name" value="DIACETYLCHITOBIOSE BINDING PROTEIN DASA"/>
    <property type="match status" value="1"/>
</dbReference>
<protein>
    <submittedName>
        <fullName evidence="2">Sugar ABC transporter substrate-binding protein</fullName>
    </submittedName>
</protein>
<dbReference type="Gene3D" id="3.40.190.10">
    <property type="entry name" value="Periplasmic binding protein-like II"/>
    <property type="match status" value="2"/>
</dbReference>
<organism evidence="2 3">
    <name type="scientific">Streptantibioticus ferralitis</name>
    <dbReference type="NCBI Taxonomy" id="236510"/>
    <lineage>
        <taxon>Bacteria</taxon>
        <taxon>Bacillati</taxon>
        <taxon>Actinomycetota</taxon>
        <taxon>Actinomycetes</taxon>
        <taxon>Kitasatosporales</taxon>
        <taxon>Streptomycetaceae</taxon>
        <taxon>Streptantibioticus</taxon>
    </lineage>
</organism>
<dbReference type="InterPro" id="IPR050490">
    <property type="entry name" value="Bact_solute-bd_prot1"/>
</dbReference>
<dbReference type="SUPFAM" id="SSF53850">
    <property type="entry name" value="Periplasmic binding protein-like II"/>
    <property type="match status" value="1"/>
</dbReference>
<evidence type="ECO:0000313" key="3">
    <source>
        <dbReference type="Proteomes" id="UP001220022"/>
    </source>
</evidence>
<dbReference type="PROSITE" id="PS51257">
    <property type="entry name" value="PROKAR_LIPOPROTEIN"/>
    <property type="match status" value="1"/>
</dbReference>
<feature type="signal peptide" evidence="1">
    <location>
        <begin position="1"/>
        <end position="28"/>
    </location>
</feature>
<keyword evidence="1" id="KW-0732">Signal</keyword>